<feature type="domain" description="DNA methylase N-4/N-6" evidence="6">
    <location>
        <begin position="42"/>
        <end position="361"/>
    </location>
</feature>
<evidence type="ECO:0000259" key="6">
    <source>
        <dbReference type="Pfam" id="PF01555"/>
    </source>
</evidence>
<dbReference type="RefSeq" id="WP_213348293.1">
    <property type="nucleotide sequence ID" value="NZ_JAEDAM010000007.1"/>
</dbReference>
<dbReference type="PIRSF" id="PIRSF015855">
    <property type="entry name" value="TypeIII_Mtase_mKpnI"/>
    <property type="match status" value="1"/>
</dbReference>
<dbReference type="InterPro" id="IPR001091">
    <property type="entry name" value="RM_Methyltransferase"/>
</dbReference>
<keyword evidence="3" id="KW-0808">Transferase</keyword>
<name>A0ABS5QKE9_9BACT</name>
<evidence type="ECO:0000256" key="4">
    <source>
        <dbReference type="ARBA" id="ARBA00022691"/>
    </source>
</evidence>
<dbReference type="EMBL" id="JAEDAM010000007">
    <property type="protein sequence ID" value="MBS8121604.1"/>
    <property type="molecule type" value="Genomic_DNA"/>
</dbReference>
<reference evidence="7 8" key="1">
    <citation type="journal article" date="2021" name="Nat. Commun.">
        <title>Reductive evolution and unique predatory mode in the CPR bacterium Vampirococcus lugosii.</title>
        <authorList>
            <person name="Moreira D."/>
            <person name="Zivanovic Y."/>
            <person name="Lopez-Archilla A.I."/>
            <person name="Iniesto M."/>
            <person name="Lopez-Garcia P."/>
        </authorList>
    </citation>
    <scope>NUCLEOTIDE SEQUENCE [LARGE SCALE GENOMIC DNA]</scope>
    <source>
        <strain evidence="7">Chiprana</strain>
    </source>
</reference>
<accession>A0ABS5QKE9</accession>
<protein>
    <recommendedName>
        <fullName evidence="5">Methyltransferase</fullName>
        <ecNumber evidence="5">2.1.1.-</ecNumber>
    </recommendedName>
</protein>
<comment type="caution">
    <text evidence="7">The sequence shown here is derived from an EMBL/GenBank/DDBJ whole genome shotgun (WGS) entry which is preliminary data.</text>
</comment>
<sequence length="490" mass="57334">NKDKELNKKRGLAEDTITDNLIIKGNNLLDLHSLKKQFAGKIKLIYIDPPYNTGNDSFGYNDRFNHSTWLTFMKNRLEVARELLKDDGVIFVQCDDNEQAYLKVLMDEVFGNENFVSDIAVRSSTPSGLKTTHKEKTIIKQRDSIIFFTKKINYLRINPQYYRKEYWDSHYMYFFDRDNNEVLKLKDILLKKGLISKNQKLNNLNINDINFKEFYKKNKLNIFRTAPEMPEKIKKDSKLNPNKIIEYGNENQKQFAWNGNRMTFIDKAMKIVDGEEVLANLLCDFWGDIDFQNTQNEGGVSLKSGKKPEKLLQRIIELSTNPGDIVLDYHLGSGTTTAVAHKMQRQYIGIEQMDYIQDITVERMKKVIEGEQGGISKNIDWQGGGNFVYMETMESNQTFVNNIKSTEDKQELIKIYEQIKQTGFINYNINIKSIDENIQEFENLSIENMKKFLISLLDKNLLYVNYSEIEDETYNVSNEDKRLNDEFYNN</sequence>
<keyword evidence="7" id="KW-0378">Hydrolase</keyword>
<dbReference type="GO" id="GO:0004519">
    <property type="term" value="F:endonuclease activity"/>
    <property type="evidence" value="ECO:0007669"/>
    <property type="project" value="UniProtKB-KW"/>
</dbReference>
<dbReference type="SUPFAM" id="SSF53335">
    <property type="entry name" value="S-adenosyl-L-methionine-dependent methyltransferases"/>
    <property type="match status" value="1"/>
</dbReference>
<keyword evidence="8" id="KW-1185">Reference proteome</keyword>
<dbReference type="EC" id="2.1.1.-" evidence="5"/>
<dbReference type="InterPro" id="IPR002295">
    <property type="entry name" value="N4/N6-MTase_EcoPI_Mod-like"/>
</dbReference>
<evidence type="ECO:0000256" key="1">
    <source>
        <dbReference type="ARBA" id="ARBA00006594"/>
    </source>
</evidence>
<dbReference type="InterPro" id="IPR002052">
    <property type="entry name" value="DNA_methylase_N6_adenine_CS"/>
</dbReference>
<keyword evidence="2" id="KW-0489">Methyltransferase</keyword>
<keyword evidence="7" id="KW-0255">Endonuclease</keyword>
<keyword evidence="7" id="KW-0540">Nuclease</keyword>
<evidence type="ECO:0000256" key="3">
    <source>
        <dbReference type="ARBA" id="ARBA00022679"/>
    </source>
</evidence>
<dbReference type="Gene3D" id="3.40.50.150">
    <property type="entry name" value="Vaccinia Virus protein VP39"/>
    <property type="match status" value="1"/>
</dbReference>
<dbReference type="Proteomes" id="UP000680365">
    <property type="component" value="Unassembled WGS sequence"/>
</dbReference>
<dbReference type="Pfam" id="PF01555">
    <property type="entry name" value="N6_N4_Mtase"/>
    <property type="match status" value="1"/>
</dbReference>
<evidence type="ECO:0000313" key="7">
    <source>
        <dbReference type="EMBL" id="MBS8121604.1"/>
    </source>
</evidence>
<keyword evidence="4" id="KW-0949">S-adenosyl-L-methionine</keyword>
<evidence type="ECO:0000313" key="8">
    <source>
        <dbReference type="Proteomes" id="UP000680365"/>
    </source>
</evidence>
<dbReference type="InterPro" id="IPR002941">
    <property type="entry name" value="DNA_methylase_N4/N6"/>
</dbReference>
<dbReference type="InterPro" id="IPR029063">
    <property type="entry name" value="SAM-dependent_MTases_sf"/>
</dbReference>
<feature type="non-terminal residue" evidence="7">
    <location>
        <position position="1"/>
    </location>
</feature>
<organism evidence="7 8">
    <name type="scientific">Candidatus Vampirococcus lugosii</name>
    <dbReference type="NCBI Taxonomy" id="2789015"/>
    <lineage>
        <taxon>Bacteria</taxon>
        <taxon>Candidatus Absconditibacteriota</taxon>
        <taxon>Vampirococcus</taxon>
    </lineage>
</organism>
<evidence type="ECO:0000256" key="5">
    <source>
        <dbReference type="RuleBase" id="RU362026"/>
    </source>
</evidence>
<comment type="similarity">
    <text evidence="1 5">Belongs to the N(4)/N(6)-methyltransferase family.</text>
</comment>
<gene>
    <name evidence="7" type="ORF">VAMP_11n1</name>
</gene>
<dbReference type="PROSITE" id="PS00092">
    <property type="entry name" value="N6_MTASE"/>
    <property type="match status" value="1"/>
</dbReference>
<dbReference type="PRINTS" id="PR00508">
    <property type="entry name" value="S21N4MTFRASE"/>
</dbReference>
<evidence type="ECO:0000256" key="2">
    <source>
        <dbReference type="ARBA" id="ARBA00022603"/>
    </source>
</evidence>
<proteinExistence type="inferred from homology"/>